<feature type="transmembrane region" description="Helical" evidence="12">
    <location>
        <begin position="204"/>
        <end position="225"/>
    </location>
</feature>
<keyword evidence="5 12" id="KW-1133">Transmembrane helix</keyword>
<dbReference type="Proteomes" id="UP000242561">
    <property type="component" value="Chromosome"/>
</dbReference>
<name>A0A1L3J9H4_9SPHN</name>
<evidence type="ECO:0000256" key="2">
    <source>
        <dbReference type="ARBA" id="ARBA00004141"/>
    </source>
</evidence>
<feature type="binding site" description="axial binding residue" evidence="12">
    <location>
        <position position="268"/>
    </location>
    <ligand>
        <name>heme</name>
        <dbReference type="ChEBI" id="CHEBI:30413"/>
    </ligand>
    <ligandPart>
        <name>Fe</name>
        <dbReference type="ChEBI" id="CHEBI:18248"/>
    </ligandPart>
</feature>
<gene>
    <name evidence="12" type="primary">ctaA</name>
    <name evidence="13" type="ORF">LPB140_01890</name>
</gene>
<evidence type="ECO:0000256" key="12">
    <source>
        <dbReference type="HAMAP-Rule" id="MF_01665"/>
    </source>
</evidence>
<feature type="transmembrane region" description="Helical" evidence="12">
    <location>
        <begin position="14"/>
        <end position="34"/>
    </location>
</feature>
<comment type="pathway">
    <text evidence="10 12">Porphyrin-containing compound metabolism; heme A biosynthesis; heme A from heme O: step 1/1.</text>
</comment>
<evidence type="ECO:0000256" key="7">
    <source>
        <dbReference type="ARBA" id="ARBA00023004"/>
    </source>
</evidence>
<reference evidence="13 14" key="1">
    <citation type="submission" date="2016-11" db="EMBL/GenBank/DDBJ databases">
        <title>Sphingorhabdus sp. LPB0140, isolated from marine environment.</title>
        <authorList>
            <person name="Kim E."/>
            <person name="Yi H."/>
        </authorList>
    </citation>
    <scope>NUCLEOTIDE SEQUENCE [LARGE SCALE GENOMIC DNA]</scope>
    <source>
        <strain evidence="13 14">LPB0140</strain>
    </source>
</reference>
<keyword evidence="14" id="KW-1185">Reference proteome</keyword>
<dbReference type="AlphaFoldDB" id="A0A1L3J9H4"/>
<dbReference type="InterPro" id="IPR003780">
    <property type="entry name" value="COX15/CtaA_fam"/>
</dbReference>
<dbReference type="EMBL" id="CP018154">
    <property type="protein sequence ID" value="APG61786.1"/>
    <property type="molecule type" value="Genomic_DNA"/>
</dbReference>
<keyword evidence="6 12" id="KW-0560">Oxidoreductase</keyword>
<dbReference type="GO" id="GO:0046872">
    <property type="term" value="F:metal ion binding"/>
    <property type="evidence" value="ECO:0007669"/>
    <property type="project" value="UniProtKB-KW"/>
</dbReference>
<dbReference type="GO" id="GO:0006784">
    <property type="term" value="P:heme A biosynthetic process"/>
    <property type="evidence" value="ECO:0007669"/>
    <property type="project" value="UniProtKB-UniRule"/>
</dbReference>
<dbReference type="PANTHER" id="PTHR23289">
    <property type="entry name" value="CYTOCHROME C OXIDASE ASSEMBLY PROTEIN COX15"/>
    <property type="match status" value="1"/>
</dbReference>
<keyword evidence="3 12" id="KW-0812">Transmembrane</keyword>
<comment type="function">
    <text evidence="12">Catalyzes the conversion of heme O to heme A by two successive hydroxylations of the methyl group at C8. The first hydroxylation forms heme I, the second hydroxylation results in an unstable dihydroxymethyl group, which spontaneously dehydrates, resulting in the formyl group of heme A.</text>
</comment>
<evidence type="ECO:0000256" key="5">
    <source>
        <dbReference type="ARBA" id="ARBA00022989"/>
    </source>
</evidence>
<dbReference type="GO" id="GO:0016653">
    <property type="term" value="F:oxidoreductase activity, acting on NAD(P)H, heme protein as acceptor"/>
    <property type="evidence" value="ECO:0007669"/>
    <property type="project" value="TreeGrafter"/>
</dbReference>
<evidence type="ECO:0000256" key="6">
    <source>
        <dbReference type="ARBA" id="ARBA00023002"/>
    </source>
</evidence>
<dbReference type="InterPro" id="IPR023754">
    <property type="entry name" value="HemeA_Synthase_type2"/>
</dbReference>
<comment type="catalytic activity">
    <reaction evidence="11">
        <text>Fe(II)-heme o + 2 A + H2O = Fe(II)-heme a + 2 AH2</text>
        <dbReference type="Rhea" id="RHEA:63388"/>
        <dbReference type="ChEBI" id="CHEBI:13193"/>
        <dbReference type="ChEBI" id="CHEBI:15377"/>
        <dbReference type="ChEBI" id="CHEBI:17499"/>
        <dbReference type="ChEBI" id="CHEBI:60530"/>
        <dbReference type="ChEBI" id="CHEBI:61715"/>
        <dbReference type="EC" id="1.17.99.9"/>
    </reaction>
    <physiologicalReaction direction="left-to-right" evidence="11">
        <dbReference type="Rhea" id="RHEA:63389"/>
    </physiologicalReaction>
</comment>
<comment type="subunit">
    <text evidence="12">Interacts with CtaB.</text>
</comment>
<evidence type="ECO:0000313" key="14">
    <source>
        <dbReference type="Proteomes" id="UP000242561"/>
    </source>
</evidence>
<comment type="subcellular location">
    <subcellularLocation>
        <location evidence="12">Cell membrane</location>
        <topology evidence="12">Multi-pass membrane protein</topology>
    </subcellularLocation>
    <subcellularLocation>
        <location evidence="2">Membrane</location>
        <topology evidence="2">Multi-pass membrane protein</topology>
    </subcellularLocation>
</comment>
<dbReference type="HAMAP" id="MF_01665">
    <property type="entry name" value="HemeA_synth_type2"/>
    <property type="match status" value="1"/>
</dbReference>
<evidence type="ECO:0000256" key="1">
    <source>
        <dbReference type="ARBA" id="ARBA00001970"/>
    </source>
</evidence>
<evidence type="ECO:0000256" key="3">
    <source>
        <dbReference type="ARBA" id="ARBA00022692"/>
    </source>
</evidence>
<dbReference type="PANTHER" id="PTHR23289:SF2">
    <property type="entry name" value="CYTOCHROME C OXIDASE ASSEMBLY PROTEIN COX15 HOMOLOG"/>
    <property type="match status" value="1"/>
</dbReference>
<evidence type="ECO:0000256" key="10">
    <source>
        <dbReference type="ARBA" id="ARBA00044501"/>
    </source>
</evidence>
<sequence length="346" mass="38932">MTSRIYSNNIYNKLIYWLYFVASLVFAMVVVGGITRLTESGLSITEWKPITGALPPLNQADWVLEFEKYKQIPEYIEINGPAGMTLAQFKFIYFWEWVHRLLGRLIGLAFAIPLAWFWIKQQIPQDFKPRLLALLALGGLQGAIGWWMVSSGLSQRTDVSHFRLAAHLITALIILAGIIWTALDLKSRQNNPQLGIRNNSKMTSMGIIILSILFVQLLLGAWVAGLNAGYVASDWPLMNEHFYPDGVDWDKGMIFALTHDPFLLHFLHRWWAWILVGALILLARRVKKDARPISIAIHCAFGIQIIIGIATVMTGMNIILAVLHQAVGALVVIATLVGVHHLGKYR</sequence>
<dbReference type="STRING" id="1913578.LPB140_01890"/>
<dbReference type="OrthoDB" id="9793156at2"/>
<keyword evidence="8 12" id="KW-0350">Heme biosynthesis</keyword>
<evidence type="ECO:0000313" key="13">
    <source>
        <dbReference type="EMBL" id="APG61786.1"/>
    </source>
</evidence>
<feature type="transmembrane region" description="Helical" evidence="12">
    <location>
        <begin position="101"/>
        <end position="119"/>
    </location>
</feature>
<dbReference type="EC" id="1.17.99.9" evidence="12"/>
<feature type="transmembrane region" description="Helical" evidence="12">
    <location>
        <begin position="161"/>
        <end position="183"/>
    </location>
</feature>
<dbReference type="GO" id="GO:0120547">
    <property type="term" value="F:heme A synthase activity"/>
    <property type="evidence" value="ECO:0007669"/>
    <property type="project" value="UniProtKB-EC"/>
</dbReference>
<feature type="transmembrane region" description="Helical" evidence="12">
    <location>
        <begin position="131"/>
        <end position="149"/>
    </location>
</feature>
<keyword evidence="7 12" id="KW-0408">Iron</keyword>
<accession>A0A1L3J9H4</accession>
<protein>
    <recommendedName>
        <fullName evidence="12">Heme A synthase</fullName>
        <shortName evidence="12">HAS</shortName>
        <ecNumber evidence="12">1.17.99.9</ecNumber>
    </recommendedName>
    <alternativeName>
        <fullName evidence="12">Cytochrome aa3-controlling protein</fullName>
    </alternativeName>
</protein>
<keyword evidence="12" id="KW-1003">Cell membrane</keyword>
<comment type="cofactor">
    <cofactor evidence="1 12">
        <name>heme b</name>
        <dbReference type="ChEBI" id="CHEBI:60344"/>
    </cofactor>
</comment>
<dbReference type="UniPathway" id="UPA00269">
    <property type="reaction ID" value="UER00713"/>
</dbReference>
<evidence type="ECO:0000256" key="9">
    <source>
        <dbReference type="ARBA" id="ARBA00023136"/>
    </source>
</evidence>
<keyword evidence="9 12" id="KW-0472">Membrane</keyword>
<keyword evidence="4 12" id="KW-0479">Metal-binding</keyword>
<evidence type="ECO:0000256" key="4">
    <source>
        <dbReference type="ARBA" id="ARBA00022723"/>
    </source>
</evidence>
<feature type="transmembrane region" description="Helical" evidence="12">
    <location>
        <begin position="295"/>
        <end position="312"/>
    </location>
</feature>
<feature type="transmembrane region" description="Helical" evidence="12">
    <location>
        <begin position="262"/>
        <end position="283"/>
    </location>
</feature>
<organism evidence="13 14">
    <name type="scientific">Sphingorhabdus lutea</name>
    <dbReference type="NCBI Taxonomy" id="1913578"/>
    <lineage>
        <taxon>Bacteria</taxon>
        <taxon>Pseudomonadati</taxon>
        <taxon>Pseudomonadota</taxon>
        <taxon>Alphaproteobacteria</taxon>
        <taxon>Sphingomonadales</taxon>
        <taxon>Sphingomonadaceae</taxon>
        <taxon>Sphingorhabdus</taxon>
    </lineage>
</organism>
<comment type="similarity">
    <text evidence="12">Belongs to the COX15/CtaA family. Type 2 subfamily.</text>
</comment>
<dbReference type="RefSeq" id="WP_072558433.1">
    <property type="nucleotide sequence ID" value="NZ_CP018154.1"/>
</dbReference>
<dbReference type="Pfam" id="PF02628">
    <property type="entry name" value="COX15-CtaA"/>
    <property type="match status" value="1"/>
</dbReference>
<feature type="transmembrane region" description="Helical" evidence="12">
    <location>
        <begin position="318"/>
        <end position="339"/>
    </location>
</feature>
<evidence type="ECO:0000256" key="11">
    <source>
        <dbReference type="ARBA" id="ARBA00048044"/>
    </source>
</evidence>
<proteinExistence type="inferred from homology"/>
<dbReference type="GO" id="GO:0005886">
    <property type="term" value="C:plasma membrane"/>
    <property type="evidence" value="ECO:0007669"/>
    <property type="project" value="UniProtKB-SubCell"/>
</dbReference>
<feature type="binding site" description="axial binding residue" evidence="12">
    <location>
        <position position="324"/>
    </location>
    <ligand>
        <name>heme</name>
        <dbReference type="ChEBI" id="CHEBI:30413"/>
    </ligand>
    <ligandPart>
        <name>Fe</name>
        <dbReference type="ChEBI" id="CHEBI:18248"/>
    </ligandPart>
</feature>
<evidence type="ECO:0000256" key="8">
    <source>
        <dbReference type="ARBA" id="ARBA00023133"/>
    </source>
</evidence>
<dbReference type="KEGG" id="sphl:LPB140_01890"/>